<evidence type="ECO:0000313" key="1">
    <source>
        <dbReference type="EMBL" id="VDP39565.1"/>
    </source>
</evidence>
<name>A0A183GLI2_HELPZ</name>
<protein>
    <submittedName>
        <fullName evidence="3">Tubulin-specific chaperone A</fullName>
    </submittedName>
</protein>
<accession>A0A183GLI2</accession>
<proteinExistence type="predicted"/>
<organism evidence="2 3">
    <name type="scientific">Heligmosomoides polygyrus</name>
    <name type="common">Parasitic roundworm</name>
    <dbReference type="NCBI Taxonomy" id="6339"/>
    <lineage>
        <taxon>Eukaryota</taxon>
        <taxon>Metazoa</taxon>
        <taxon>Ecdysozoa</taxon>
        <taxon>Nematoda</taxon>
        <taxon>Chromadorea</taxon>
        <taxon>Rhabditida</taxon>
        <taxon>Rhabditina</taxon>
        <taxon>Rhabditomorpha</taxon>
        <taxon>Strongyloidea</taxon>
        <taxon>Heligmosomidae</taxon>
        <taxon>Heligmosomoides</taxon>
    </lineage>
</organism>
<dbReference type="WBParaSite" id="HPBE_0002355201-mRNA-1">
    <property type="protein sequence ID" value="HPBE_0002355201-mRNA-1"/>
    <property type="gene ID" value="HPBE_0002355201"/>
</dbReference>
<sequence>MTTSLSTRQGLLTKVSGKLSTLLDDAQQEATIQVPAEAERKNSYLQGKKLQLTKMKKSVEAVTANVDAALQAYTEAADALDSNTPQLTAIIERVSANSMTTQDLLLRAHAAISELEMALEDVSVSAALDANRTRGHSYPARALTHTQIQWESMGVGKFLECL</sequence>
<dbReference type="AlphaFoldDB" id="A0A183GLI2"/>
<dbReference type="EMBL" id="UZAH01035193">
    <property type="protein sequence ID" value="VDP39565.1"/>
    <property type="molecule type" value="Genomic_DNA"/>
</dbReference>
<reference evidence="1 2" key="1">
    <citation type="submission" date="2018-11" db="EMBL/GenBank/DDBJ databases">
        <authorList>
            <consortium name="Pathogen Informatics"/>
        </authorList>
    </citation>
    <scope>NUCLEOTIDE SEQUENCE [LARGE SCALE GENOMIC DNA]</scope>
</reference>
<evidence type="ECO:0000313" key="3">
    <source>
        <dbReference type="WBParaSite" id="HPBE_0002355201-mRNA-1"/>
    </source>
</evidence>
<evidence type="ECO:0000313" key="2">
    <source>
        <dbReference type="Proteomes" id="UP000050761"/>
    </source>
</evidence>
<gene>
    <name evidence="1" type="ORF">HPBE_LOCUS23549</name>
</gene>
<dbReference type="Proteomes" id="UP000050761">
    <property type="component" value="Unassembled WGS sequence"/>
</dbReference>
<reference evidence="3" key="2">
    <citation type="submission" date="2019-09" db="UniProtKB">
        <authorList>
            <consortium name="WormBaseParasite"/>
        </authorList>
    </citation>
    <scope>IDENTIFICATION</scope>
</reference>
<accession>A0A3P8E5W8</accession>
<keyword evidence="2" id="KW-1185">Reference proteome</keyword>